<evidence type="ECO:0000313" key="2">
    <source>
        <dbReference type="EMBL" id="KAL3281663.1"/>
    </source>
</evidence>
<comment type="caution">
    <text evidence="2">The sequence shown here is derived from an EMBL/GenBank/DDBJ whole genome shotgun (WGS) entry which is preliminary data.</text>
</comment>
<evidence type="ECO:0000313" key="3">
    <source>
        <dbReference type="Proteomes" id="UP001516400"/>
    </source>
</evidence>
<gene>
    <name evidence="2" type="ORF">HHI36_004869</name>
</gene>
<dbReference type="EMBL" id="JABFTP020000144">
    <property type="protein sequence ID" value="KAL3281663.1"/>
    <property type="molecule type" value="Genomic_DNA"/>
</dbReference>
<protein>
    <submittedName>
        <fullName evidence="2">Uncharacterized protein</fullName>
    </submittedName>
</protein>
<name>A0ABD2NSW9_9CUCU</name>
<keyword evidence="3" id="KW-1185">Reference proteome</keyword>
<accession>A0ABD2NSW9</accession>
<dbReference type="AlphaFoldDB" id="A0ABD2NSW9"/>
<reference evidence="2 3" key="1">
    <citation type="journal article" date="2021" name="BMC Biol.">
        <title>Horizontally acquired antibacterial genes associated with adaptive radiation of ladybird beetles.</title>
        <authorList>
            <person name="Li H.S."/>
            <person name="Tang X.F."/>
            <person name="Huang Y.H."/>
            <person name="Xu Z.Y."/>
            <person name="Chen M.L."/>
            <person name="Du X.Y."/>
            <person name="Qiu B.Y."/>
            <person name="Chen P.T."/>
            <person name="Zhang W."/>
            <person name="Slipinski A."/>
            <person name="Escalona H.E."/>
            <person name="Waterhouse R.M."/>
            <person name="Zwick A."/>
            <person name="Pang H."/>
        </authorList>
    </citation>
    <scope>NUCLEOTIDE SEQUENCE [LARGE SCALE GENOMIC DNA]</scope>
    <source>
        <strain evidence="2">SYSU2018</strain>
    </source>
</reference>
<evidence type="ECO:0000256" key="1">
    <source>
        <dbReference type="SAM" id="MobiDB-lite"/>
    </source>
</evidence>
<organism evidence="2 3">
    <name type="scientific">Cryptolaemus montrouzieri</name>
    <dbReference type="NCBI Taxonomy" id="559131"/>
    <lineage>
        <taxon>Eukaryota</taxon>
        <taxon>Metazoa</taxon>
        <taxon>Ecdysozoa</taxon>
        <taxon>Arthropoda</taxon>
        <taxon>Hexapoda</taxon>
        <taxon>Insecta</taxon>
        <taxon>Pterygota</taxon>
        <taxon>Neoptera</taxon>
        <taxon>Endopterygota</taxon>
        <taxon>Coleoptera</taxon>
        <taxon>Polyphaga</taxon>
        <taxon>Cucujiformia</taxon>
        <taxon>Coccinelloidea</taxon>
        <taxon>Coccinellidae</taxon>
        <taxon>Scymninae</taxon>
        <taxon>Scymnini</taxon>
        <taxon>Cryptolaemus</taxon>
    </lineage>
</organism>
<proteinExistence type="predicted"/>
<feature type="region of interest" description="Disordered" evidence="1">
    <location>
        <begin position="1"/>
        <end position="56"/>
    </location>
</feature>
<sequence>MRDSDERITDYFPDVSEYAPTTGTNEPLSGMDKYPTETKRPGRKRRNPDMWSRNIRKKSRLEEREYVSSDGTLRPDARMLSLSEKKCRLR</sequence>
<dbReference type="Proteomes" id="UP001516400">
    <property type="component" value="Unassembled WGS sequence"/>
</dbReference>